<evidence type="ECO:0000256" key="1">
    <source>
        <dbReference type="ARBA" id="ARBA00023125"/>
    </source>
</evidence>
<organism evidence="3 4">
    <name type="scientific">Lysobacter spongiicola DSM 21749</name>
    <dbReference type="NCBI Taxonomy" id="1122188"/>
    <lineage>
        <taxon>Bacteria</taxon>
        <taxon>Pseudomonadati</taxon>
        <taxon>Pseudomonadota</taxon>
        <taxon>Gammaproteobacteria</taxon>
        <taxon>Lysobacterales</taxon>
        <taxon>Lysobacteraceae</taxon>
        <taxon>Novilysobacter</taxon>
    </lineage>
</organism>
<feature type="domain" description="HTH cro/C1-type" evidence="2">
    <location>
        <begin position="9"/>
        <end position="64"/>
    </location>
</feature>
<reference evidence="3 4" key="1">
    <citation type="submission" date="2017-02" db="EMBL/GenBank/DDBJ databases">
        <authorList>
            <person name="Peterson S.W."/>
        </authorList>
    </citation>
    <scope>NUCLEOTIDE SEQUENCE [LARGE SCALE GENOMIC DNA]</scope>
    <source>
        <strain evidence="3 4">DSM 21749</strain>
    </source>
</reference>
<dbReference type="SMART" id="SM00530">
    <property type="entry name" value="HTH_XRE"/>
    <property type="match status" value="1"/>
</dbReference>
<protein>
    <submittedName>
        <fullName evidence="3">Transcriptional regulator, contains XRE-family HTH domain</fullName>
    </submittedName>
</protein>
<dbReference type="Pfam" id="PF01381">
    <property type="entry name" value="HTH_3"/>
    <property type="match status" value="1"/>
</dbReference>
<dbReference type="OrthoDB" id="9813152at2"/>
<evidence type="ECO:0000313" key="4">
    <source>
        <dbReference type="Proteomes" id="UP000190061"/>
    </source>
</evidence>
<dbReference type="EMBL" id="FUXP01000008">
    <property type="protein sequence ID" value="SKA14903.1"/>
    <property type="molecule type" value="Genomic_DNA"/>
</dbReference>
<dbReference type="RefSeq" id="WP_078758724.1">
    <property type="nucleotide sequence ID" value="NZ_FUXP01000008.1"/>
</dbReference>
<gene>
    <name evidence="3" type="ORF">SAMN02745674_02171</name>
</gene>
<dbReference type="GO" id="GO:0005829">
    <property type="term" value="C:cytosol"/>
    <property type="evidence" value="ECO:0007669"/>
    <property type="project" value="TreeGrafter"/>
</dbReference>
<proteinExistence type="predicted"/>
<evidence type="ECO:0000259" key="2">
    <source>
        <dbReference type="PROSITE" id="PS50943"/>
    </source>
</evidence>
<dbReference type="SUPFAM" id="SSF47413">
    <property type="entry name" value="lambda repressor-like DNA-binding domains"/>
    <property type="match status" value="1"/>
</dbReference>
<dbReference type="PANTHER" id="PTHR46797:SF1">
    <property type="entry name" value="METHYLPHOSPHONATE SYNTHASE"/>
    <property type="match status" value="1"/>
</dbReference>
<dbReference type="InterPro" id="IPR010982">
    <property type="entry name" value="Lambda_DNA-bd_dom_sf"/>
</dbReference>
<dbReference type="CDD" id="cd00093">
    <property type="entry name" value="HTH_XRE"/>
    <property type="match status" value="1"/>
</dbReference>
<dbReference type="GO" id="GO:0003700">
    <property type="term" value="F:DNA-binding transcription factor activity"/>
    <property type="evidence" value="ECO:0007669"/>
    <property type="project" value="TreeGrafter"/>
</dbReference>
<dbReference type="PANTHER" id="PTHR46797">
    <property type="entry name" value="HTH-TYPE TRANSCRIPTIONAL REGULATOR"/>
    <property type="match status" value="1"/>
</dbReference>
<dbReference type="InterPro" id="IPR050807">
    <property type="entry name" value="TransReg_Diox_bact_type"/>
</dbReference>
<dbReference type="PROSITE" id="PS50943">
    <property type="entry name" value="HTH_CROC1"/>
    <property type="match status" value="1"/>
</dbReference>
<dbReference type="Proteomes" id="UP000190061">
    <property type="component" value="Unassembled WGS sequence"/>
</dbReference>
<dbReference type="GO" id="GO:0003677">
    <property type="term" value="F:DNA binding"/>
    <property type="evidence" value="ECO:0007669"/>
    <property type="project" value="UniProtKB-KW"/>
</dbReference>
<evidence type="ECO:0000313" key="3">
    <source>
        <dbReference type="EMBL" id="SKA14903.1"/>
    </source>
</evidence>
<dbReference type="Gene3D" id="1.10.260.40">
    <property type="entry name" value="lambda repressor-like DNA-binding domains"/>
    <property type="match status" value="1"/>
</dbReference>
<dbReference type="STRING" id="1122188.SAMN02745674_02171"/>
<name>A0A1T4RG31_9GAMM</name>
<dbReference type="InterPro" id="IPR001387">
    <property type="entry name" value="Cro/C1-type_HTH"/>
</dbReference>
<keyword evidence="1" id="KW-0238">DNA-binding</keyword>
<keyword evidence="4" id="KW-1185">Reference proteome</keyword>
<sequence>MPSVLGEKIRARRTEMGLSLDDLAEATGSSKGYLWEIENRESPNPSADKLIKIAAALGLTVDFLLETNLAPPDEQILCQRRLKSDPLAPVIAD</sequence>
<accession>A0A1T4RG31</accession>
<dbReference type="AlphaFoldDB" id="A0A1T4RG31"/>